<evidence type="ECO:0000259" key="2">
    <source>
        <dbReference type="Pfam" id="PF02775"/>
    </source>
</evidence>
<keyword evidence="4" id="KW-1185">Reference proteome</keyword>
<reference evidence="3" key="1">
    <citation type="journal article" date="2022" name="Environ. Microbiol.">
        <title>Geoalkalibacter halelectricus SAP #1 sp. nov. possessing extracellular electron transfer and mineral#reducing capabilities from a haloalkaline environment.</title>
        <authorList>
            <person name="Yadav S."/>
            <person name="Singh R."/>
            <person name="Sundharam S.S."/>
            <person name="Chaudhary S."/>
            <person name="Krishnamurthi S."/>
            <person name="Patil S.A."/>
        </authorList>
    </citation>
    <scope>NUCLEOTIDE SEQUENCE</scope>
    <source>
        <strain evidence="3">SAP-1</strain>
    </source>
</reference>
<sequence length="261" mass="27865">MNDMETPVFLAPRSLKKVITHFCPGCQHGSVHRLVAEALDHFSVQERTIGVASVGCSVFLYEYFDIDVVESPHGRAPAVATGVKRARPDRIVFTYQGDGDLAAIGTSEIIHAANRGEDLTVVFVNNTTYGMTGGQMAPTTLAGQKTSTSPYGRDIANDGRPMRMAELLTQLDGTAFSARVAVNTPRNVLAAAKVMRKAFQTQVEGRGFAFVEILATCPTNWGLSPLQANERIAAEMIPCFPLGTFKDWAGADGAASAGAGQ</sequence>
<dbReference type="Pfam" id="PF02775">
    <property type="entry name" value="TPP_enzyme_C"/>
    <property type="match status" value="1"/>
</dbReference>
<dbReference type="InterPro" id="IPR051457">
    <property type="entry name" value="2-oxoacid:Fd_oxidoreductase"/>
</dbReference>
<dbReference type="CDD" id="cd03375">
    <property type="entry name" value="TPP_OGFOR"/>
    <property type="match status" value="1"/>
</dbReference>
<organism evidence="3 4">
    <name type="scientific">Geoalkalibacter halelectricus</name>
    <dbReference type="NCBI Taxonomy" id="2847045"/>
    <lineage>
        <taxon>Bacteria</taxon>
        <taxon>Pseudomonadati</taxon>
        <taxon>Thermodesulfobacteriota</taxon>
        <taxon>Desulfuromonadia</taxon>
        <taxon>Desulfuromonadales</taxon>
        <taxon>Geoalkalibacteraceae</taxon>
        <taxon>Geoalkalibacter</taxon>
    </lineage>
</organism>
<dbReference type="PANTHER" id="PTHR48084">
    <property type="entry name" value="2-OXOGLUTARATE OXIDOREDUCTASE SUBUNIT KORB-RELATED"/>
    <property type="match status" value="1"/>
</dbReference>
<evidence type="ECO:0000313" key="3">
    <source>
        <dbReference type="EMBL" id="UWZ81354.1"/>
    </source>
</evidence>
<proteinExistence type="predicted"/>
<dbReference type="InterPro" id="IPR029061">
    <property type="entry name" value="THDP-binding"/>
</dbReference>
<protein>
    <submittedName>
        <fullName evidence="3">Thiamine pyrophosphate-dependent enzyme</fullName>
    </submittedName>
</protein>
<keyword evidence="1" id="KW-0560">Oxidoreductase</keyword>
<dbReference type="RefSeq" id="WP_260749729.1">
    <property type="nucleotide sequence ID" value="NZ_CP092109.1"/>
</dbReference>
<feature type="domain" description="Thiamine pyrophosphate enzyme TPP-binding" evidence="2">
    <location>
        <begin position="63"/>
        <end position="213"/>
    </location>
</feature>
<evidence type="ECO:0000313" key="4">
    <source>
        <dbReference type="Proteomes" id="UP001060414"/>
    </source>
</evidence>
<dbReference type="InterPro" id="IPR011766">
    <property type="entry name" value="TPP_enzyme_TPP-bd"/>
</dbReference>
<dbReference type="EMBL" id="CP092109">
    <property type="protein sequence ID" value="UWZ81354.1"/>
    <property type="molecule type" value="Genomic_DNA"/>
</dbReference>
<gene>
    <name evidence="3" type="ORF">L9S41_08165</name>
</gene>
<name>A0ABY5ZR90_9BACT</name>
<dbReference type="Proteomes" id="UP001060414">
    <property type="component" value="Chromosome"/>
</dbReference>
<evidence type="ECO:0000256" key="1">
    <source>
        <dbReference type="ARBA" id="ARBA00023002"/>
    </source>
</evidence>
<dbReference type="PANTHER" id="PTHR48084:SF3">
    <property type="entry name" value="SUBUNIT OF PYRUVATE:FLAVODOXIN OXIDOREDUCTASE"/>
    <property type="match status" value="1"/>
</dbReference>
<dbReference type="Gene3D" id="3.40.50.970">
    <property type="match status" value="1"/>
</dbReference>
<dbReference type="SUPFAM" id="SSF52518">
    <property type="entry name" value="Thiamin diphosphate-binding fold (THDP-binding)"/>
    <property type="match status" value="1"/>
</dbReference>
<accession>A0ABY5ZR90</accession>